<proteinExistence type="predicted"/>
<gene>
    <name evidence="2" type="ORF">CR201_G0055085</name>
</gene>
<dbReference type="EMBL" id="NDHI03003871">
    <property type="protein sequence ID" value="PNJ02086.1"/>
    <property type="molecule type" value="Genomic_DNA"/>
</dbReference>
<feature type="region of interest" description="Disordered" evidence="1">
    <location>
        <begin position="1"/>
        <end position="112"/>
    </location>
</feature>
<comment type="caution">
    <text evidence="2">The sequence shown here is derived from an EMBL/GenBank/DDBJ whole genome shotgun (WGS) entry which is preliminary data.</text>
</comment>
<evidence type="ECO:0000256" key="1">
    <source>
        <dbReference type="SAM" id="MobiDB-lite"/>
    </source>
</evidence>
<sequence length="142" mass="15611">DSHSGSSGRGPGPRRPSVASSVSEEYFEVREHSVPLRRRHSEQVANGPTPPPRRQLSAPHITRGTFVGPQGGSPWAQSRGREEKDTSKRMMQAQRSTDKEAQDKVPEPWVPCSLGSVPGAHLTWEQCAADHARHDDQAHGEH</sequence>
<dbReference type="AlphaFoldDB" id="A0A2J8R0N8"/>
<reference evidence="2" key="1">
    <citation type="submission" date="2017-12" db="EMBL/GenBank/DDBJ databases">
        <title>High-resolution comparative analysis of great ape genomes.</title>
        <authorList>
            <person name="Pollen A."/>
            <person name="Hastie A."/>
            <person name="Hormozdiari F."/>
            <person name="Dougherty M."/>
            <person name="Liu R."/>
            <person name="Chaisson M."/>
            <person name="Hoppe E."/>
            <person name="Hill C."/>
            <person name="Pang A."/>
            <person name="Hillier L."/>
            <person name="Baker C."/>
            <person name="Armstrong J."/>
            <person name="Shendure J."/>
            <person name="Paten B."/>
            <person name="Wilson R."/>
            <person name="Chao H."/>
            <person name="Schneider V."/>
            <person name="Ventura M."/>
            <person name="Kronenberg Z."/>
            <person name="Murali S."/>
            <person name="Gordon D."/>
            <person name="Cantsilieris S."/>
            <person name="Munson K."/>
            <person name="Nelson B."/>
            <person name="Raja A."/>
            <person name="Underwood J."/>
            <person name="Diekhans M."/>
            <person name="Fiddes I."/>
            <person name="Haussler D."/>
            <person name="Eichler E."/>
        </authorList>
    </citation>
    <scope>NUCLEOTIDE SEQUENCE [LARGE SCALE GENOMIC DNA]</scope>
    <source>
        <strain evidence="2">Susie</strain>
    </source>
</reference>
<accession>A0A2J8R0N8</accession>
<feature type="compositionally biased region" description="Basic and acidic residues" evidence="1">
    <location>
        <begin position="96"/>
        <end position="106"/>
    </location>
</feature>
<evidence type="ECO:0000313" key="2">
    <source>
        <dbReference type="EMBL" id="PNJ02086.1"/>
    </source>
</evidence>
<protein>
    <submittedName>
        <fullName evidence="2">FAM83G isoform 4</fullName>
    </submittedName>
</protein>
<name>A0A2J8R0N8_PONAB</name>
<feature type="compositionally biased region" description="Basic and acidic residues" evidence="1">
    <location>
        <begin position="79"/>
        <end position="88"/>
    </location>
</feature>
<feature type="non-terminal residue" evidence="2">
    <location>
        <position position="142"/>
    </location>
</feature>
<organism evidence="2">
    <name type="scientific">Pongo abelii</name>
    <name type="common">Sumatran orangutan</name>
    <name type="synonym">Pongo pygmaeus abelii</name>
    <dbReference type="NCBI Taxonomy" id="9601"/>
    <lineage>
        <taxon>Eukaryota</taxon>
        <taxon>Metazoa</taxon>
        <taxon>Chordata</taxon>
        <taxon>Craniata</taxon>
        <taxon>Vertebrata</taxon>
        <taxon>Euteleostomi</taxon>
        <taxon>Mammalia</taxon>
        <taxon>Eutheria</taxon>
        <taxon>Euarchontoglires</taxon>
        <taxon>Primates</taxon>
        <taxon>Haplorrhini</taxon>
        <taxon>Catarrhini</taxon>
        <taxon>Hominidae</taxon>
        <taxon>Pongo</taxon>
    </lineage>
</organism>
<feature type="non-terminal residue" evidence="2">
    <location>
        <position position="1"/>
    </location>
</feature>